<reference evidence="1" key="1">
    <citation type="submission" date="2018-05" db="EMBL/GenBank/DDBJ databases">
        <authorList>
            <person name="Lanie J.A."/>
            <person name="Ng W.-L."/>
            <person name="Kazmierczak K.M."/>
            <person name="Andrzejewski T.M."/>
            <person name="Davidsen T.M."/>
            <person name="Wayne K.J."/>
            <person name="Tettelin H."/>
            <person name="Glass J.I."/>
            <person name="Rusch D."/>
            <person name="Podicherti R."/>
            <person name="Tsui H.-C.T."/>
            <person name="Winkler M.E."/>
        </authorList>
    </citation>
    <scope>NUCLEOTIDE SEQUENCE</scope>
</reference>
<name>A0A382WI80_9ZZZZ</name>
<protein>
    <submittedName>
        <fullName evidence="1">Uncharacterized protein</fullName>
    </submittedName>
</protein>
<accession>A0A382WI80</accession>
<gene>
    <name evidence="1" type="ORF">METZ01_LOCUS411401</name>
</gene>
<dbReference type="AlphaFoldDB" id="A0A382WI80"/>
<sequence length="39" mass="4127">VDKPLILQECKGFEFTIHTAGPLTAATCVLLSLSCFSDG</sequence>
<feature type="non-terminal residue" evidence="1">
    <location>
        <position position="1"/>
    </location>
</feature>
<dbReference type="EMBL" id="UINC01160096">
    <property type="protein sequence ID" value="SVD58547.1"/>
    <property type="molecule type" value="Genomic_DNA"/>
</dbReference>
<evidence type="ECO:0000313" key="1">
    <source>
        <dbReference type="EMBL" id="SVD58547.1"/>
    </source>
</evidence>
<proteinExistence type="predicted"/>
<organism evidence="1">
    <name type="scientific">marine metagenome</name>
    <dbReference type="NCBI Taxonomy" id="408172"/>
    <lineage>
        <taxon>unclassified sequences</taxon>
        <taxon>metagenomes</taxon>
        <taxon>ecological metagenomes</taxon>
    </lineage>
</organism>